<dbReference type="Proteomes" id="UP000219338">
    <property type="component" value="Unassembled WGS sequence"/>
</dbReference>
<evidence type="ECO:0000256" key="6">
    <source>
        <dbReference type="ARBA" id="ARBA00022692"/>
    </source>
</evidence>
<dbReference type="OMA" id="MMDFAES"/>
<dbReference type="PRINTS" id="PR00463">
    <property type="entry name" value="EP450I"/>
</dbReference>
<evidence type="ECO:0000256" key="7">
    <source>
        <dbReference type="ARBA" id="ARBA00022723"/>
    </source>
</evidence>
<comment type="subcellular location">
    <subcellularLocation>
        <location evidence="2">Membrane</location>
    </subcellularLocation>
</comment>
<dbReference type="PANTHER" id="PTHR24305">
    <property type="entry name" value="CYTOCHROME P450"/>
    <property type="match status" value="1"/>
</dbReference>
<evidence type="ECO:0000256" key="5">
    <source>
        <dbReference type="ARBA" id="ARBA00022617"/>
    </source>
</evidence>
<keyword evidence="10 13" id="KW-0408">Iron</keyword>
<dbReference type="GO" id="GO:0005506">
    <property type="term" value="F:iron ion binding"/>
    <property type="evidence" value="ECO:0007669"/>
    <property type="project" value="InterPro"/>
</dbReference>
<evidence type="ECO:0000256" key="15">
    <source>
        <dbReference type="SAM" id="Phobius"/>
    </source>
</evidence>
<dbReference type="InterPro" id="IPR050121">
    <property type="entry name" value="Cytochrome_P450_monoxygenase"/>
</dbReference>
<evidence type="ECO:0000256" key="1">
    <source>
        <dbReference type="ARBA" id="ARBA00001971"/>
    </source>
</evidence>
<keyword evidence="17" id="KW-1185">Reference proteome</keyword>
<dbReference type="STRING" id="47428.A0A284RSM4"/>
<comment type="similarity">
    <text evidence="4 14">Belongs to the cytochrome P450 family.</text>
</comment>
<evidence type="ECO:0008006" key="18">
    <source>
        <dbReference type="Google" id="ProtNLM"/>
    </source>
</evidence>
<dbReference type="PANTHER" id="PTHR24305:SF166">
    <property type="entry name" value="CYTOCHROME P450 12A4, MITOCHONDRIAL-RELATED"/>
    <property type="match status" value="1"/>
</dbReference>
<keyword evidence="11 14" id="KW-0503">Monooxygenase</keyword>
<evidence type="ECO:0000256" key="12">
    <source>
        <dbReference type="ARBA" id="ARBA00023136"/>
    </source>
</evidence>
<evidence type="ECO:0000256" key="10">
    <source>
        <dbReference type="ARBA" id="ARBA00023004"/>
    </source>
</evidence>
<keyword evidence="5 13" id="KW-0349">Heme</keyword>
<evidence type="ECO:0000256" key="14">
    <source>
        <dbReference type="RuleBase" id="RU000461"/>
    </source>
</evidence>
<comment type="pathway">
    <text evidence="3">Secondary metabolite biosynthesis; terpenoid biosynthesis.</text>
</comment>
<evidence type="ECO:0000313" key="16">
    <source>
        <dbReference type="EMBL" id="SJL11749.1"/>
    </source>
</evidence>
<dbReference type="GO" id="GO:0004497">
    <property type="term" value="F:monooxygenase activity"/>
    <property type="evidence" value="ECO:0007669"/>
    <property type="project" value="UniProtKB-KW"/>
</dbReference>
<feature type="binding site" description="axial binding residue" evidence="13">
    <location>
        <position position="458"/>
    </location>
    <ligand>
        <name>heme</name>
        <dbReference type="ChEBI" id="CHEBI:30413"/>
    </ligand>
    <ligandPart>
        <name>Fe</name>
        <dbReference type="ChEBI" id="CHEBI:18248"/>
    </ligandPart>
</feature>
<keyword evidence="9 14" id="KW-0560">Oxidoreductase</keyword>
<dbReference type="GO" id="GO:0016020">
    <property type="term" value="C:membrane"/>
    <property type="evidence" value="ECO:0007669"/>
    <property type="project" value="UniProtKB-SubCell"/>
</dbReference>
<evidence type="ECO:0000256" key="2">
    <source>
        <dbReference type="ARBA" id="ARBA00004370"/>
    </source>
</evidence>
<dbReference type="SUPFAM" id="SSF48264">
    <property type="entry name" value="Cytochrome P450"/>
    <property type="match status" value="1"/>
</dbReference>
<dbReference type="GO" id="GO:0020037">
    <property type="term" value="F:heme binding"/>
    <property type="evidence" value="ECO:0007669"/>
    <property type="project" value="InterPro"/>
</dbReference>
<dbReference type="Gene3D" id="1.10.630.10">
    <property type="entry name" value="Cytochrome P450"/>
    <property type="match status" value="1"/>
</dbReference>
<dbReference type="InterPro" id="IPR001128">
    <property type="entry name" value="Cyt_P450"/>
</dbReference>
<keyword evidence="12 15" id="KW-0472">Membrane</keyword>
<dbReference type="PRINTS" id="PR00385">
    <property type="entry name" value="P450"/>
</dbReference>
<dbReference type="PROSITE" id="PS00086">
    <property type="entry name" value="CYTOCHROME_P450"/>
    <property type="match status" value="1"/>
</dbReference>
<keyword evidence="7 13" id="KW-0479">Metal-binding</keyword>
<sequence length="520" mass="58562">MPLFSIAFAAIVAAAWLGWWFKRVSVKHINGPPSASFWLGHELVLRSQEEFGDLETKWRREYGTVYRIGGCFGQDLLVVSDPKALEHIFHPSRPYPKTSDVNFIFGLILGGFGGLIVAEKEDHHRQRKILNPAFSSTNLRNSQVIFQRCSDKVVNALKLCTTTEPIDVVHWMSRVSLDIIGLRKWYQWSFYAAGLTLPTGAFRYDFGSLDGRDTELEIAMKHLFTASQSNPSSVELMVVALIRMLPNSVLQILKLLPTREIRQLASVGEIARKTAREILTTYGVQDGTDKDIVDILTRARHTGQMRDDEIELQFITFLLAGHETTATNLSWLLYELAAHPEHQSIIREEVKHSYHDDYGSLPFLNAVIKESLRLHPIVHTPTRTAPHDDVLPLTGSKTLAIPKGQTIFCSAYLYNRLPSIWGADAEEWNPARFLDKTIPISLGVYANLMSFSSGSRSCIGWRFAVMEMQTVLANLIQNFEFRLPEGVVIQQFPGAQAIMPVVKGEAYLGSRVPLKVTILE</sequence>
<evidence type="ECO:0000256" key="11">
    <source>
        <dbReference type="ARBA" id="ARBA00023033"/>
    </source>
</evidence>
<dbReference type="InterPro" id="IPR017972">
    <property type="entry name" value="Cyt_P450_CS"/>
</dbReference>
<evidence type="ECO:0000256" key="13">
    <source>
        <dbReference type="PIRSR" id="PIRSR602401-1"/>
    </source>
</evidence>
<dbReference type="Pfam" id="PF00067">
    <property type="entry name" value="p450"/>
    <property type="match status" value="2"/>
</dbReference>
<dbReference type="GO" id="GO:0016705">
    <property type="term" value="F:oxidoreductase activity, acting on paired donors, with incorporation or reduction of molecular oxygen"/>
    <property type="evidence" value="ECO:0007669"/>
    <property type="project" value="InterPro"/>
</dbReference>
<dbReference type="EMBL" id="FUEG01000015">
    <property type="protein sequence ID" value="SJL11749.1"/>
    <property type="molecule type" value="Genomic_DNA"/>
</dbReference>
<protein>
    <recommendedName>
        <fullName evidence="18">Cytochrome P450</fullName>
    </recommendedName>
</protein>
<keyword evidence="6 15" id="KW-0812">Transmembrane</keyword>
<dbReference type="AlphaFoldDB" id="A0A284RSM4"/>
<dbReference type="InterPro" id="IPR002401">
    <property type="entry name" value="Cyt_P450_E_grp-I"/>
</dbReference>
<accession>A0A284RSM4</accession>
<evidence type="ECO:0000313" key="17">
    <source>
        <dbReference type="Proteomes" id="UP000219338"/>
    </source>
</evidence>
<dbReference type="InterPro" id="IPR036396">
    <property type="entry name" value="Cyt_P450_sf"/>
</dbReference>
<reference evidence="17" key="1">
    <citation type="journal article" date="2017" name="Nat. Ecol. Evol.">
        <title>Genome expansion and lineage-specific genetic innovations in the forest pathogenic fungi Armillaria.</title>
        <authorList>
            <person name="Sipos G."/>
            <person name="Prasanna A.N."/>
            <person name="Walter M.C."/>
            <person name="O'Connor E."/>
            <person name="Balint B."/>
            <person name="Krizsan K."/>
            <person name="Kiss B."/>
            <person name="Hess J."/>
            <person name="Varga T."/>
            <person name="Slot J."/>
            <person name="Riley R."/>
            <person name="Boka B."/>
            <person name="Rigling D."/>
            <person name="Barry K."/>
            <person name="Lee J."/>
            <person name="Mihaltcheva S."/>
            <person name="LaButti K."/>
            <person name="Lipzen A."/>
            <person name="Waldron R."/>
            <person name="Moloney N.M."/>
            <person name="Sperisen C."/>
            <person name="Kredics L."/>
            <person name="Vagvoelgyi C."/>
            <person name="Patrignani A."/>
            <person name="Fitzpatrick D."/>
            <person name="Nagy I."/>
            <person name="Doyle S."/>
            <person name="Anderson J.B."/>
            <person name="Grigoriev I.V."/>
            <person name="Gueldener U."/>
            <person name="Muensterkoetter M."/>
            <person name="Nagy L.G."/>
        </authorList>
    </citation>
    <scope>NUCLEOTIDE SEQUENCE [LARGE SCALE GENOMIC DNA]</scope>
    <source>
        <strain evidence="17">C18/9</strain>
    </source>
</reference>
<name>A0A284RSM4_ARMOS</name>
<evidence type="ECO:0000256" key="3">
    <source>
        <dbReference type="ARBA" id="ARBA00004721"/>
    </source>
</evidence>
<gene>
    <name evidence="16" type="ORF">ARMOST_15157</name>
</gene>
<keyword evidence="8 15" id="KW-1133">Transmembrane helix</keyword>
<comment type="cofactor">
    <cofactor evidence="1 13">
        <name>heme</name>
        <dbReference type="ChEBI" id="CHEBI:30413"/>
    </cofactor>
</comment>
<evidence type="ECO:0000256" key="8">
    <source>
        <dbReference type="ARBA" id="ARBA00022989"/>
    </source>
</evidence>
<feature type="transmembrane region" description="Helical" evidence="15">
    <location>
        <begin position="101"/>
        <end position="118"/>
    </location>
</feature>
<proteinExistence type="inferred from homology"/>
<evidence type="ECO:0000256" key="9">
    <source>
        <dbReference type="ARBA" id="ARBA00023002"/>
    </source>
</evidence>
<organism evidence="16 17">
    <name type="scientific">Armillaria ostoyae</name>
    <name type="common">Armillaria root rot fungus</name>
    <dbReference type="NCBI Taxonomy" id="47428"/>
    <lineage>
        <taxon>Eukaryota</taxon>
        <taxon>Fungi</taxon>
        <taxon>Dikarya</taxon>
        <taxon>Basidiomycota</taxon>
        <taxon>Agaricomycotina</taxon>
        <taxon>Agaricomycetes</taxon>
        <taxon>Agaricomycetidae</taxon>
        <taxon>Agaricales</taxon>
        <taxon>Marasmiineae</taxon>
        <taxon>Physalacriaceae</taxon>
        <taxon>Armillaria</taxon>
    </lineage>
</organism>
<dbReference type="OrthoDB" id="1470350at2759"/>
<evidence type="ECO:0000256" key="4">
    <source>
        <dbReference type="ARBA" id="ARBA00010617"/>
    </source>
</evidence>